<gene>
    <name evidence="2" type="ORF">MNBD_BACTEROID01-257</name>
</gene>
<dbReference type="EMBL" id="UOEP01000065">
    <property type="protein sequence ID" value="VAW16666.1"/>
    <property type="molecule type" value="Genomic_DNA"/>
</dbReference>
<dbReference type="SMART" id="SM00850">
    <property type="entry name" value="LytTR"/>
    <property type="match status" value="1"/>
</dbReference>
<dbReference type="Pfam" id="PF04397">
    <property type="entry name" value="LytTR"/>
    <property type="match status" value="1"/>
</dbReference>
<dbReference type="GO" id="GO:0000156">
    <property type="term" value="F:phosphorelay response regulator activity"/>
    <property type="evidence" value="ECO:0007669"/>
    <property type="project" value="InterPro"/>
</dbReference>
<dbReference type="GO" id="GO:0003677">
    <property type="term" value="F:DNA binding"/>
    <property type="evidence" value="ECO:0007669"/>
    <property type="project" value="InterPro"/>
</dbReference>
<dbReference type="PANTHER" id="PTHR37299">
    <property type="entry name" value="TRANSCRIPTIONAL REGULATOR-RELATED"/>
    <property type="match status" value="1"/>
</dbReference>
<accession>A0A3B0UB19</accession>
<feature type="domain" description="HTH LytTR-type" evidence="1">
    <location>
        <begin position="1"/>
        <end position="107"/>
    </location>
</feature>
<evidence type="ECO:0000313" key="2">
    <source>
        <dbReference type="EMBL" id="VAW16666.1"/>
    </source>
</evidence>
<sequence length="112" mass="12822">MEKVMLSSNDSIEFVPVNKIIHIQGAGSYSDIYLIENKKITVSKNLKWFELHLPHAIFYRAHKSHLINISFVCKLHKTNGGRICMINGASIPLSRSKKKEFIEKIYYSGKKG</sequence>
<reference evidence="2" key="1">
    <citation type="submission" date="2018-06" db="EMBL/GenBank/DDBJ databases">
        <authorList>
            <person name="Zhirakovskaya E."/>
        </authorList>
    </citation>
    <scope>NUCLEOTIDE SEQUENCE</scope>
</reference>
<dbReference type="AlphaFoldDB" id="A0A3B0UB19"/>
<protein>
    <recommendedName>
        <fullName evidence="1">HTH LytTR-type domain-containing protein</fullName>
    </recommendedName>
</protein>
<dbReference type="Gene3D" id="2.40.50.1020">
    <property type="entry name" value="LytTr DNA-binding domain"/>
    <property type="match status" value="1"/>
</dbReference>
<dbReference type="InterPro" id="IPR007492">
    <property type="entry name" value="LytTR_DNA-bd_dom"/>
</dbReference>
<dbReference type="InterPro" id="IPR046947">
    <property type="entry name" value="LytR-like"/>
</dbReference>
<dbReference type="PROSITE" id="PS50930">
    <property type="entry name" value="HTH_LYTTR"/>
    <property type="match status" value="1"/>
</dbReference>
<name>A0A3B0UB19_9ZZZZ</name>
<organism evidence="2">
    <name type="scientific">hydrothermal vent metagenome</name>
    <dbReference type="NCBI Taxonomy" id="652676"/>
    <lineage>
        <taxon>unclassified sequences</taxon>
        <taxon>metagenomes</taxon>
        <taxon>ecological metagenomes</taxon>
    </lineage>
</organism>
<dbReference type="PANTHER" id="PTHR37299:SF1">
    <property type="entry name" value="STAGE 0 SPORULATION PROTEIN A HOMOLOG"/>
    <property type="match status" value="1"/>
</dbReference>
<proteinExistence type="predicted"/>
<evidence type="ECO:0000259" key="1">
    <source>
        <dbReference type="PROSITE" id="PS50930"/>
    </source>
</evidence>